<name>A0A1A9VE44_GLOAU</name>
<dbReference type="Proteomes" id="UP000078200">
    <property type="component" value="Unassembled WGS sequence"/>
</dbReference>
<keyword evidence="3" id="KW-1185">Reference proteome</keyword>
<evidence type="ECO:0000256" key="1">
    <source>
        <dbReference type="SAM" id="Phobius"/>
    </source>
</evidence>
<keyword evidence="1" id="KW-1133">Transmembrane helix</keyword>
<accession>A0A1A9VE44</accession>
<organism evidence="2 3">
    <name type="scientific">Glossina austeni</name>
    <name type="common">Savannah tsetse fly</name>
    <dbReference type="NCBI Taxonomy" id="7395"/>
    <lineage>
        <taxon>Eukaryota</taxon>
        <taxon>Metazoa</taxon>
        <taxon>Ecdysozoa</taxon>
        <taxon>Arthropoda</taxon>
        <taxon>Hexapoda</taxon>
        <taxon>Insecta</taxon>
        <taxon>Pterygota</taxon>
        <taxon>Neoptera</taxon>
        <taxon>Endopterygota</taxon>
        <taxon>Diptera</taxon>
        <taxon>Brachycera</taxon>
        <taxon>Muscomorpha</taxon>
        <taxon>Hippoboscoidea</taxon>
        <taxon>Glossinidae</taxon>
        <taxon>Glossina</taxon>
    </lineage>
</organism>
<evidence type="ECO:0000313" key="2">
    <source>
        <dbReference type="EnsemblMetazoa" id="GAUT034360-PA"/>
    </source>
</evidence>
<keyword evidence="1" id="KW-0812">Transmembrane</keyword>
<sequence length="141" mass="16349">MSTFLVYICPATNHAVISLIVAITDIVCIHFTLKSIKRSPLSYMTLSFAIFNDRNGEALEIDQDEEQQQNEISIIKTNTYAVTYIVLHSNTVKVEEKGNEWKTSINIDTNFFVYFGIKLLQRQYVGWLTAYIPLLEMMFFY</sequence>
<dbReference type="AlphaFoldDB" id="A0A1A9VE44"/>
<evidence type="ECO:0000313" key="3">
    <source>
        <dbReference type="Proteomes" id="UP000078200"/>
    </source>
</evidence>
<keyword evidence="1" id="KW-0472">Membrane</keyword>
<dbReference type="VEuPathDB" id="VectorBase:GAUT034360"/>
<protein>
    <submittedName>
        <fullName evidence="2">Uncharacterized protein</fullName>
    </submittedName>
</protein>
<dbReference type="EnsemblMetazoa" id="GAUT034360-RA">
    <property type="protein sequence ID" value="GAUT034360-PA"/>
    <property type="gene ID" value="GAUT034360"/>
</dbReference>
<reference evidence="2" key="1">
    <citation type="submission" date="2020-05" db="UniProtKB">
        <authorList>
            <consortium name="EnsemblMetazoa"/>
        </authorList>
    </citation>
    <scope>IDENTIFICATION</scope>
    <source>
        <strain evidence="2">TTRI</strain>
    </source>
</reference>
<feature type="transmembrane region" description="Helical" evidence="1">
    <location>
        <begin position="15"/>
        <end position="33"/>
    </location>
</feature>
<proteinExistence type="predicted"/>